<sequence length="127" mass="14026">MLLKACRDAGKLGQGGGSVTEAAADTDADKLFETFKAAIAVMDSKDVDVETQEIYGVVTKTNWYALQGCEKLRNRDYNPAANVAATHDRDDHRDPLRHHQGDPDRRRDHRNLAGRELPQSGQQAKPA</sequence>
<evidence type="ECO:0000256" key="1">
    <source>
        <dbReference type="SAM" id="MobiDB-lite"/>
    </source>
</evidence>
<name>A0A1Z3U665_BREVE</name>
<organism evidence="2 3">
    <name type="scientific">Brevundimonas vesicularis</name>
    <name type="common">Pseudomonas vesicularis</name>
    <dbReference type="NCBI Taxonomy" id="41276"/>
    <lineage>
        <taxon>Bacteria</taxon>
        <taxon>Pseudomonadati</taxon>
        <taxon>Pseudomonadota</taxon>
        <taxon>Alphaproteobacteria</taxon>
        <taxon>Caulobacterales</taxon>
        <taxon>Caulobacteraceae</taxon>
        <taxon>Brevundimonas</taxon>
    </lineage>
</organism>
<dbReference type="KEGG" id="bvc:CEP68_03500"/>
<dbReference type="Proteomes" id="UP000197050">
    <property type="component" value="Chromosome"/>
</dbReference>
<dbReference type="EMBL" id="CP022048">
    <property type="protein sequence ID" value="ASE38640.1"/>
    <property type="molecule type" value="Genomic_DNA"/>
</dbReference>
<accession>A0A1Z3U665</accession>
<gene>
    <name evidence="2" type="ORF">CEP68_03500</name>
</gene>
<evidence type="ECO:0000313" key="2">
    <source>
        <dbReference type="EMBL" id="ASE38640.1"/>
    </source>
</evidence>
<protein>
    <submittedName>
        <fullName evidence="2">Uncharacterized protein</fullName>
    </submittedName>
</protein>
<evidence type="ECO:0000313" key="3">
    <source>
        <dbReference type="Proteomes" id="UP000197050"/>
    </source>
</evidence>
<reference evidence="3" key="1">
    <citation type="submission" date="2017-06" db="EMBL/GenBank/DDBJ databases">
        <title>FDA dAtabase for Regulatory Grade micrObial Sequences (FDA-ARGOS): Supporting development and validation of Infectious Disease Dx tests.</title>
        <authorList>
            <person name="Minogue T."/>
            <person name="Wolcott M."/>
            <person name="Wasieloski L."/>
            <person name="Aguilar W."/>
            <person name="Moore D."/>
            <person name="Tallon L."/>
            <person name="Sadzewicz L."/>
            <person name="Sengamalay N."/>
            <person name="Ott S."/>
            <person name="Godinez A."/>
            <person name="Nagaraj S."/>
            <person name="Nadendla S."/>
            <person name="Geyer C."/>
            <person name="Sichtig H."/>
        </authorList>
    </citation>
    <scope>NUCLEOTIDE SEQUENCE [LARGE SCALE GENOMIC DNA]</scope>
    <source>
        <strain evidence="3">FDAARGOS_289</strain>
    </source>
</reference>
<proteinExistence type="predicted"/>
<feature type="compositionally biased region" description="Basic and acidic residues" evidence="1">
    <location>
        <begin position="86"/>
        <end position="113"/>
    </location>
</feature>
<dbReference type="AlphaFoldDB" id="A0A1Z3U665"/>
<feature type="region of interest" description="Disordered" evidence="1">
    <location>
        <begin position="80"/>
        <end position="127"/>
    </location>
</feature>